<dbReference type="Pfam" id="PF03551">
    <property type="entry name" value="PadR"/>
    <property type="match status" value="1"/>
</dbReference>
<dbReference type="PANTHER" id="PTHR33169:SF14">
    <property type="entry name" value="TRANSCRIPTIONAL REGULATOR RV3488"/>
    <property type="match status" value="1"/>
</dbReference>
<feature type="domain" description="Transcription regulator PadR N-terminal" evidence="1">
    <location>
        <begin position="5"/>
        <end position="68"/>
    </location>
</feature>
<gene>
    <name evidence="2" type="ORF">SDC9_169380</name>
</gene>
<organism evidence="2">
    <name type="scientific">bioreactor metagenome</name>
    <dbReference type="NCBI Taxonomy" id="1076179"/>
    <lineage>
        <taxon>unclassified sequences</taxon>
        <taxon>metagenomes</taxon>
        <taxon>ecological metagenomes</taxon>
    </lineage>
</organism>
<evidence type="ECO:0000313" key="2">
    <source>
        <dbReference type="EMBL" id="MPN21997.1"/>
    </source>
</evidence>
<dbReference type="InterPro" id="IPR036388">
    <property type="entry name" value="WH-like_DNA-bd_sf"/>
</dbReference>
<dbReference type="InterPro" id="IPR036390">
    <property type="entry name" value="WH_DNA-bd_sf"/>
</dbReference>
<dbReference type="EMBL" id="VSSQ01070127">
    <property type="protein sequence ID" value="MPN21997.1"/>
    <property type="molecule type" value="Genomic_DNA"/>
</dbReference>
<evidence type="ECO:0000259" key="1">
    <source>
        <dbReference type="Pfam" id="PF03551"/>
    </source>
</evidence>
<proteinExistence type="predicted"/>
<name>A0A645G511_9ZZZZ</name>
<protein>
    <recommendedName>
        <fullName evidence="1">Transcription regulator PadR N-terminal domain-containing protein</fullName>
    </recommendedName>
</protein>
<sequence length="98" mass="11594">MSQLEEEQYGYSLVQRLTERGLAIDQSTLYPLLRRLEKQELLDSSWSLDEARPRRYYVLNAKGKRVLNRLMTEWIHLNDIITKLLKTKNGDGNNEKLD</sequence>
<dbReference type="InterPro" id="IPR005149">
    <property type="entry name" value="Tscrpt_reg_PadR_N"/>
</dbReference>
<comment type="caution">
    <text evidence="2">The sequence shown here is derived from an EMBL/GenBank/DDBJ whole genome shotgun (WGS) entry which is preliminary data.</text>
</comment>
<dbReference type="PANTHER" id="PTHR33169">
    <property type="entry name" value="PADR-FAMILY TRANSCRIPTIONAL REGULATOR"/>
    <property type="match status" value="1"/>
</dbReference>
<reference evidence="2" key="1">
    <citation type="submission" date="2019-08" db="EMBL/GenBank/DDBJ databases">
        <authorList>
            <person name="Kucharzyk K."/>
            <person name="Murdoch R.W."/>
            <person name="Higgins S."/>
            <person name="Loffler F."/>
        </authorList>
    </citation>
    <scope>NUCLEOTIDE SEQUENCE</scope>
</reference>
<dbReference type="InterPro" id="IPR052509">
    <property type="entry name" value="Metal_resp_DNA-bind_regulator"/>
</dbReference>
<dbReference type="AlphaFoldDB" id="A0A645G511"/>
<dbReference type="Gene3D" id="1.10.10.10">
    <property type="entry name" value="Winged helix-like DNA-binding domain superfamily/Winged helix DNA-binding domain"/>
    <property type="match status" value="1"/>
</dbReference>
<dbReference type="SUPFAM" id="SSF46785">
    <property type="entry name" value="Winged helix' DNA-binding domain"/>
    <property type="match status" value="1"/>
</dbReference>
<accession>A0A645G511</accession>